<evidence type="ECO:0000313" key="2">
    <source>
        <dbReference type="Proteomes" id="UP001151760"/>
    </source>
</evidence>
<gene>
    <name evidence="1" type="ORF">Tco_0911072</name>
</gene>
<evidence type="ECO:0000313" key="1">
    <source>
        <dbReference type="EMBL" id="GJT30797.1"/>
    </source>
</evidence>
<name>A0ABQ5CXC5_9ASTR</name>
<dbReference type="Proteomes" id="UP001151760">
    <property type="component" value="Unassembled WGS sequence"/>
</dbReference>
<dbReference type="EMBL" id="BQNB010014654">
    <property type="protein sequence ID" value="GJT30797.1"/>
    <property type="molecule type" value="Genomic_DNA"/>
</dbReference>
<reference evidence="1" key="1">
    <citation type="journal article" date="2022" name="Int. J. Mol. Sci.">
        <title>Draft Genome of Tanacetum Coccineum: Genomic Comparison of Closely Related Tanacetum-Family Plants.</title>
        <authorList>
            <person name="Yamashiro T."/>
            <person name="Shiraishi A."/>
            <person name="Nakayama K."/>
            <person name="Satake H."/>
        </authorList>
    </citation>
    <scope>NUCLEOTIDE SEQUENCE</scope>
</reference>
<sequence>MLFPNLLLIKYENSKIDDTVRARRYIEWCEENNIPMDDGSASVPHHTLAHRRILDPSNQEDPILIKIGHINVDKSIKSTMLNKWILDSFDMEADFAGIRNDPYSRSLDEYKAVFDNEIEQLANEYELKIRKKGYILDDIWEKCEQVHGGTLYSWHNDGFEEEERWESGLDKKYYDPPQVCIETFEVKRNSFKEGKGFVCETKQLEDALPLGWVNGSRFKGMIWKEIDTGGSVQRET</sequence>
<comment type="caution">
    <text evidence="1">The sequence shown here is derived from an EMBL/GenBank/DDBJ whole genome shotgun (WGS) entry which is preliminary data.</text>
</comment>
<proteinExistence type="predicted"/>
<protein>
    <submittedName>
        <fullName evidence="1">Uncharacterized protein</fullName>
    </submittedName>
</protein>
<organism evidence="1 2">
    <name type="scientific">Tanacetum coccineum</name>
    <dbReference type="NCBI Taxonomy" id="301880"/>
    <lineage>
        <taxon>Eukaryota</taxon>
        <taxon>Viridiplantae</taxon>
        <taxon>Streptophyta</taxon>
        <taxon>Embryophyta</taxon>
        <taxon>Tracheophyta</taxon>
        <taxon>Spermatophyta</taxon>
        <taxon>Magnoliopsida</taxon>
        <taxon>eudicotyledons</taxon>
        <taxon>Gunneridae</taxon>
        <taxon>Pentapetalae</taxon>
        <taxon>asterids</taxon>
        <taxon>campanulids</taxon>
        <taxon>Asterales</taxon>
        <taxon>Asteraceae</taxon>
        <taxon>Asteroideae</taxon>
        <taxon>Anthemideae</taxon>
        <taxon>Anthemidinae</taxon>
        <taxon>Tanacetum</taxon>
    </lineage>
</organism>
<reference evidence="1" key="2">
    <citation type="submission" date="2022-01" db="EMBL/GenBank/DDBJ databases">
        <authorList>
            <person name="Yamashiro T."/>
            <person name="Shiraishi A."/>
            <person name="Satake H."/>
            <person name="Nakayama K."/>
        </authorList>
    </citation>
    <scope>NUCLEOTIDE SEQUENCE</scope>
</reference>
<keyword evidence="2" id="KW-1185">Reference proteome</keyword>
<accession>A0ABQ5CXC5</accession>